<name>A0ABN8MTS7_9CNID</name>
<accession>A0ABN8MTS7</accession>
<dbReference type="EMBL" id="CALNXK010000004">
    <property type="protein sequence ID" value="CAH3035758.1"/>
    <property type="molecule type" value="Genomic_DNA"/>
</dbReference>
<dbReference type="Proteomes" id="UP001159405">
    <property type="component" value="Unassembled WGS sequence"/>
</dbReference>
<reference evidence="1 2" key="1">
    <citation type="submission" date="2022-05" db="EMBL/GenBank/DDBJ databases">
        <authorList>
            <consortium name="Genoscope - CEA"/>
            <person name="William W."/>
        </authorList>
    </citation>
    <scope>NUCLEOTIDE SEQUENCE [LARGE SCALE GENOMIC DNA]</scope>
</reference>
<evidence type="ECO:0000313" key="2">
    <source>
        <dbReference type="Proteomes" id="UP001159405"/>
    </source>
</evidence>
<sequence length="84" mass="9880">DVKSRFLNTVDWLRRNVHWFGFRCIHIVKVILVDFTIRVLTSKDAENLFREAVHEVTVGDNEPVYRIPKQCKISCSIQLFAIFS</sequence>
<evidence type="ECO:0000313" key="1">
    <source>
        <dbReference type="EMBL" id="CAH3035758.1"/>
    </source>
</evidence>
<protein>
    <submittedName>
        <fullName evidence="1">Uncharacterized protein</fullName>
    </submittedName>
</protein>
<comment type="caution">
    <text evidence="1">The sequence shown here is derived from an EMBL/GenBank/DDBJ whole genome shotgun (WGS) entry which is preliminary data.</text>
</comment>
<gene>
    <name evidence="1" type="ORF">PLOB_00031151</name>
</gene>
<keyword evidence="2" id="KW-1185">Reference proteome</keyword>
<proteinExistence type="predicted"/>
<feature type="non-terminal residue" evidence="1">
    <location>
        <position position="1"/>
    </location>
</feature>
<organism evidence="1 2">
    <name type="scientific">Porites lobata</name>
    <dbReference type="NCBI Taxonomy" id="104759"/>
    <lineage>
        <taxon>Eukaryota</taxon>
        <taxon>Metazoa</taxon>
        <taxon>Cnidaria</taxon>
        <taxon>Anthozoa</taxon>
        <taxon>Hexacorallia</taxon>
        <taxon>Scleractinia</taxon>
        <taxon>Fungiina</taxon>
        <taxon>Poritidae</taxon>
        <taxon>Porites</taxon>
    </lineage>
</organism>